<dbReference type="InterPro" id="IPR013078">
    <property type="entry name" value="His_Pase_superF_clade-1"/>
</dbReference>
<dbReference type="RefSeq" id="WP_145239204.1">
    <property type="nucleotide sequence ID" value="NZ_CAXYCB010000003.1"/>
</dbReference>
<dbReference type="SUPFAM" id="SSF53254">
    <property type="entry name" value="Phosphoglycerate mutase-like"/>
    <property type="match status" value="1"/>
</dbReference>
<proteinExistence type="predicted"/>
<protein>
    <submittedName>
        <fullName evidence="2">SixA phosphatase family protein</fullName>
    </submittedName>
</protein>
<dbReference type="EMBL" id="JBJDOT010000006">
    <property type="protein sequence ID" value="MFK3863540.1"/>
    <property type="molecule type" value="Genomic_DNA"/>
</dbReference>
<gene>
    <name evidence="2" type="ORF">ACI2JU_06560</name>
</gene>
<evidence type="ECO:0000313" key="3">
    <source>
        <dbReference type="Proteomes" id="UP001620262"/>
    </source>
</evidence>
<accession>A0ABW8KYA2</accession>
<evidence type="ECO:0000313" key="2">
    <source>
        <dbReference type="EMBL" id="MFK3863540.1"/>
    </source>
</evidence>
<evidence type="ECO:0000256" key="1">
    <source>
        <dbReference type="SAM" id="SignalP"/>
    </source>
</evidence>
<dbReference type="Gene3D" id="3.40.50.1240">
    <property type="entry name" value="Phosphoglycerate mutase-like"/>
    <property type="match status" value="1"/>
</dbReference>
<dbReference type="InterPro" id="IPR029033">
    <property type="entry name" value="His_PPase_superfam"/>
</dbReference>
<sequence>MNYILASLILLFTANLTAAPQSIFLFRHSEKLTGNDPHLTDAGKQRAQQLVSLLSKVQPTAVFSTDYNRTIETATPIAEHFNITIQSYDPRDLAAFKHTVLAQDGVVVIVGHSNTTPELAKLIAQIDVEKMPETEFNRYFILQSEAQGYQLSDMKMNF</sequence>
<comment type="caution">
    <text evidence="2">The sequence shown here is derived from an EMBL/GenBank/DDBJ whole genome shotgun (WGS) entry which is preliminary data.</text>
</comment>
<organism evidence="2 3">
    <name type="scientific">Pseudoalteromonas rhizosphaerae</name>
    <dbReference type="NCBI Taxonomy" id="2518973"/>
    <lineage>
        <taxon>Bacteria</taxon>
        <taxon>Pseudomonadati</taxon>
        <taxon>Pseudomonadota</taxon>
        <taxon>Gammaproteobacteria</taxon>
        <taxon>Alteromonadales</taxon>
        <taxon>Pseudoalteromonadaceae</taxon>
        <taxon>Pseudoalteromonas</taxon>
    </lineage>
</organism>
<keyword evidence="1" id="KW-0732">Signal</keyword>
<name>A0ABW8KYA2_9GAMM</name>
<dbReference type="CDD" id="cd07067">
    <property type="entry name" value="HP_PGM_like"/>
    <property type="match status" value="1"/>
</dbReference>
<feature type="signal peptide" evidence="1">
    <location>
        <begin position="1"/>
        <end position="18"/>
    </location>
</feature>
<reference evidence="2 3" key="1">
    <citation type="submission" date="2024-11" db="EMBL/GenBank/DDBJ databases">
        <title>The Natural Products Discovery Center: Release of the First 8490 Sequenced Strains for Exploring Actinobacteria Biosynthetic Diversity.</title>
        <authorList>
            <person name="Kalkreuter E."/>
            <person name="Kautsar S.A."/>
            <person name="Yang D."/>
            <person name="Bader C.D."/>
            <person name="Teijaro C.N."/>
            <person name="Fluegel L."/>
            <person name="Davis C.M."/>
            <person name="Simpson J.R."/>
            <person name="Lauterbach L."/>
            <person name="Steele A.D."/>
            <person name="Gui C."/>
            <person name="Meng S."/>
            <person name="Li G."/>
            <person name="Viehrig K."/>
            <person name="Ye F."/>
            <person name="Su P."/>
            <person name="Kiefer A.F."/>
            <person name="Nichols A."/>
            <person name="Cepeda A.J."/>
            <person name="Yan W."/>
            <person name="Fan B."/>
            <person name="Jiang Y."/>
            <person name="Adhikari A."/>
            <person name="Zheng C.-J."/>
            <person name="Schuster L."/>
            <person name="Cowan T.M."/>
            <person name="Smanski M.J."/>
            <person name="Chevrette M.G."/>
            <person name="De Carvalho L.P.S."/>
            <person name="Shen B."/>
        </authorList>
    </citation>
    <scope>NUCLEOTIDE SEQUENCE [LARGE SCALE GENOMIC DNA]</scope>
    <source>
        <strain evidence="2 3">NPDC078403</strain>
    </source>
</reference>
<dbReference type="Proteomes" id="UP001620262">
    <property type="component" value="Unassembled WGS sequence"/>
</dbReference>
<keyword evidence="3" id="KW-1185">Reference proteome</keyword>
<feature type="chain" id="PRO_5045695567" evidence="1">
    <location>
        <begin position="19"/>
        <end position="158"/>
    </location>
</feature>
<dbReference type="Pfam" id="PF00300">
    <property type="entry name" value="His_Phos_1"/>
    <property type="match status" value="1"/>
</dbReference>